<accession>A0A0G0XMQ0</accession>
<dbReference type="AlphaFoldDB" id="A0A0G0XMQ0"/>
<gene>
    <name evidence="1" type="ORF">UU84_C0039G0007</name>
</gene>
<dbReference type="Proteomes" id="UP000033859">
    <property type="component" value="Unassembled WGS sequence"/>
</dbReference>
<evidence type="ECO:0000313" key="2">
    <source>
        <dbReference type="Proteomes" id="UP000033859"/>
    </source>
</evidence>
<dbReference type="EMBL" id="LCCE01000039">
    <property type="protein sequence ID" value="KKS25747.1"/>
    <property type="molecule type" value="Genomic_DNA"/>
</dbReference>
<name>A0A0G0XMQ0_9BACT</name>
<reference evidence="1 2" key="1">
    <citation type="journal article" date="2015" name="Nature">
        <title>rRNA introns, odd ribosomes, and small enigmatic genomes across a large radiation of phyla.</title>
        <authorList>
            <person name="Brown C.T."/>
            <person name="Hug L.A."/>
            <person name="Thomas B.C."/>
            <person name="Sharon I."/>
            <person name="Castelle C.J."/>
            <person name="Singh A."/>
            <person name="Wilkins M.J."/>
            <person name="Williams K.H."/>
            <person name="Banfield J.F."/>
        </authorList>
    </citation>
    <scope>NUCLEOTIDE SEQUENCE [LARGE SCALE GENOMIC DNA]</scope>
</reference>
<protein>
    <submittedName>
        <fullName evidence="1">Uncharacterized protein</fullName>
    </submittedName>
</protein>
<sequence>MEIKLEDEHARKVCGLGNGVFVCSFLAISSDGFECLRGSDAEEIIYLRRLNDEMNALGINCSGPPNFVLTPDFVASKKEDDNRKR</sequence>
<proteinExistence type="predicted"/>
<evidence type="ECO:0000313" key="1">
    <source>
        <dbReference type="EMBL" id="KKS25747.1"/>
    </source>
</evidence>
<comment type="caution">
    <text evidence="1">The sequence shown here is derived from an EMBL/GenBank/DDBJ whole genome shotgun (WGS) entry which is preliminary data.</text>
</comment>
<organism evidence="1 2">
    <name type="scientific">Candidatus Yanofskybacteria bacterium GW2011_GWC2_41_9</name>
    <dbReference type="NCBI Taxonomy" id="1619029"/>
    <lineage>
        <taxon>Bacteria</taxon>
        <taxon>Candidatus Yanofskyibacteriota</taxon>
    </lineage>
</organism>